<gene>
    <name evidence="2" type="ORF">BN1049_02704</name>
</gene>
<protein>
    <submittedName>
        <fullName evidence="2">Putative lipoprotein</fullName>
    </submittedName>
</protein>
<keyword evidence="1" id="KW-0732">Signal</keyword>
<proteinExistence type="predicted"/>
<dbReference type="RefSeq" id="WP_044500719.1">
    <property type="nucleotide sequence ID" value="NZ_LK391969.1"/>
</dbReference>
<dbReference type="EMBL" id="LK391969">
    <property type="protein sequence ID" value="CEF27745.1"/>
    <property type="molecule type" value="Genomic_DNA"/>
</dbReference>
<dbReference type="InterPro" id="IPR010727">
    <property type="entry name" value="DUF1302"/>
</dbReference>
<feature type="signal peptide" evidence="1">
    <location>
        <begin position="1"/>
        <end position="27"/>
    </location>
</feature>
<dbReference type="AlphaFoldDB" id="A0A078MJ68"/>
<keyword evidence="2" id="KW-0449">Lipoprotein</keyword>
<dbReference type="PATRIC" id="fig|1461581.3.peg.2663"/>
<evidence type="ECO:0000256" key="1">
    <source>
        <dbReference type="SAM" id="SignalP"/>
    </source>
</evidence>
<dbReference type="Pfam" id="PF06980">
    <property type="entry name" value="DUF1302"/>
    <property type="match status" value="1"/>
</dbReference>
<feature type="chain" id="PRO_5007377997" evidence="1">
    <location>
        <begin position="28"/>
        <end position="599"/>
    </location>
</feature>
<sequence>MTRKNDPRPLVLAALATGLAFTPLAQAVSFTWGEIEGQFDSELSIGASWATADPDKDFIDPYNGGRAAAKTTDDGRLNFDKGDAFSKIFKGSHDLELRYGDSGAFIRGRYWYDFETKDGSQHFYDINDDGRDPLQKGSGIALMDAFVYHNYFIGNNPGNVRLGRQVVSWGESMFIGNSINSINPIDVSAFRRPGAEIKEGLIPVEMLYLSQGLTQNLTAEVFYQLKWAPSVVDNCGAFFSTSDTLAKGCDDRLGVAADNPHGSTPSIMYPPTNLTTDYNVRYDKDRDASDSGQYGVALRWFVPALNDTEFGLYAMNYHSRAPAFSVVRGYDTVVPGVPGINGVSGPAGYFLEYPEDVRLYGLSFQTSVAGSTVAGEISYRPNYNLQINTSDLSLTAIPAGVLGYLYPTPVYNGDDVALGPLDEINGYRRKELWQAQVSVVHLIDRVLGASRLNIAGEVGINYIGGLESGAGSTRYGRDPLFGQGPAVDGVCYGQRPENDRWCEDDGYVTRSSWGYRVRAGLDYSNVIAGINLSPNVAWSHDVNGYGPNFIENAKSISLGLNADYANRYQASISYTNFFDGKYNVMTDRDFAALSFGVSF</sequence>
<evidence type="ECO:0000313" key="2">
    <source>
        <dbReference type="EMBL" id="CEA06320.1"/>
    </source>
</evidence>
<organism evidence="2">
    <name type="scientific">Pseudomonas saudimassiliensis</name>
    <dbReference type="NCBI Taxonomy" id="1461581"/>
    <lineage>
        <taxon>Bacteria</taxon>
        <taxon>Pseudomonadati</taxon>
        <taxon>Pseudomonadota</taxon>
        <taxon>Gammaproteobacteria</taxon>
        <taxon>Pseudomonadales</taxon>
        <taxon>Pseudomonadaceae</taxon>
        <taxon>Pseudomonas</taxon>
    </lineage>
</organism>
<dbReference type="EMBL" id="LM997413">
    <property type="protein sequence ID" value="CEA06320.1"/>
    <property type="molecule type" value="Genomic_DNA"/>
</dbReference>
<dbReference type="OrthoDB" id="7000272at2"/>
<accession>A0A078MJ68</accession>
<name>A0A078MJ68_9PSED</name>
<reference evidence="2" key="1">
    <citation type="submission" date="2014-07" db="EMBL/GenBank/DDBJ databases">
        <authorList>
            <person name="Urmite Genomes Urmite Genomes"/>
        </authorList>
    </citation>
    <scope>NUCLEOTIDE SEQUENCE</scope>
    <source>
        <strain evidence="2">12M76_air</strain>
    </source>
</reference>